<accession>F2CSI9</accession>
<organism evidence="1">
    <name type="scientific">Hordeum vulgare subsp. vulgare</name>
    <name type="common">Domesticated barley</name>
    <dbReference type="NCBI Taxonomy" id="112509"/>
    <lineage>
        <taxon>Eukaryota</taxon>
        <taxon>Viridiplantae</taxon>
        <taxon>Streptophyta</taxon>
        <taxon>Embryophyta</taxon>
        <taxon>Tracheophyta</taxon>
        <taxon>Spermatophyta</taxon>
        <taxon>Magnoliopsida</taxon>
        <taxon>Liliopsida</taxon>
        <taxon>Poales</taxon>
        <taxon>Poaceae</taxon>
        <taxon>BOP clade</taxon>
        <taxon>Pooideae</taxon>
        <taxon>Triticodae</taxon>
        <taxon>Triticeae</taxon>
        <taxon>Hordeinae</taxon>
        <taxon>Hordeum</taxon>
    </lineage>
</organism>
<dbReference type="EMBL" id="AK354591">
    <property type="protein sequence ID" value="BAJ85810.1"/>
    <property type="molecule type" value="mRNA"/>
</dbReference>
<dbReference type="AlphaFoldDB" id="F2CSI9"/>
<protein>
    <submittedName>
        <fullName evidence="1">Predicted protein</fullName>
    </submittedName>
</protein>
<name>F2CSI9_HORVV</name>
<dbReference type="ExpressionAtlas" id="F2CSI9">
    <property type="expression patterns" value="baseline"/>
</dbReference>
<evidence type="ECO:0000313" key="1">
    <source>
        <dbReference type="EMBL" id="BAJ85810.1"/>
    </source>
</evidence>
<reference evidence="1" key="1">
    <citation type="journal article" date="2011" name="Plant Physiol.">
        <title>Comprehensive sequence analysis of 24,783 barley full-length cDNAs derived from 12 clone libraries.</title>
        <authorList>
            <person name="Matsumoto T."/>
            <person name="Tanaka T."/>
            <person name="Sakai H."/>
            <person name="Amano N."/>
            <person name="Kanamori H."/>
            <person name="Kurita K."/>
            <person name="Kikuta A."/>
            <person name="Kamiya K."/>
            <person name="Yamamoto M."/>
            <person name="Ikawa H."/>
            <person name="Fujii N."/>
            <person name="Hori K."/>
            <person name="Itoh T."/>
            <person name="Sato K."/>
        </authorList>
    </citation>
    <scope>NUCLEOTIDE SEQUENCE</scope>
    <source>
        <tissue evidence="1">Shoot</tissue>
    </source>
</reference>
<proteinExistence type="evidence at transcript level"/>
<sequence length="53" mass="6032">MRDEKWLNAFVRLIALLERAGNALGTMSFIWATVVVLDGLSGELRHDFWFAPP</sequence>